<sequence>MKIVLKEFSEEAVKRTIVITTDEEKHHASVKVNEFIQQLTAECGEGHVQYKNDIKFCCSEIFKRIEKIPEKQEINDEYLRCDTVKDAPNIDSSVDKENSGSVDSDLKKMEEQSSKIPTGVSATRKQKLNLVLCGSNGRLKTYVSNLITEKKNVELHEHMISLVELCDPGVDVFLIITSDAPLSNEDTTEMEGIQKRFSSKINKHTMILKIKQKNIIMQTASEINPKTSLQMFGGQHFTLENSLQVPALLQEVENMVQENGRSCYTTFMYLQAQVELERNKYRLK</sequence>
<feature type="compositionally biased region" description="Basic and acidic residues" evidence="4">
    <location>
        <begin position="93"/>
        <end position="113"/>
    </location>
</feature>
<dbReference type="Gene3D" id="3.40.50.300">
    <property type="entry name" value="P-loop containing nucleotide triphosphate hydrolases"/>
    <property type="match status" value="1"/>
</dbReference>
<dbReference type="Proteomes" id="UP000290572">
    <property type="component" value="Unassembled WGS sequence"/>
</dbReference>
<dbReference type="STRING" id="84645.A0A498P0W8"/>
<protein>
    <submittedName>
        <fullName evidence="6">GTPase IMAP family member 8-like protein</fullName>
    </submittedName>
</protein>
<dbReference type="InterPro" id="IPR045058">
    <property type="entry name" value="GIMA/IAN/Toc"/>
</dbReference>
<dbReference type="Pfam" id="PF04548">
    <property type="entry name" value="AIG1"/>
    <property type="match status" value="1"/>
</dbReference>
<feature type="domain" description="AIG1-type G" evidence="5">
    <location>
        <begin position="149"/>
        <end position="278"/>
    </location>
</feature>
<organism evidence="6 7">
    <name type="scientific">Labeo rohita</name>
    <name type="common">Indian major carp</name>
    <name type="synonym">Cyprinus rohita</name>
    <dbReference type="NCBI Taxonomy" id="84645"/>
    <lineage>
        <taxon>Eukaryota</taxon>
        <taxon>Metazoa</taxon>
        <taxon>Chordata</taxon>
        <taxon>Craniata</taxon>
        <taxon>Vertebrata</taxon>
        <taxon>Euteleostomi</taxon>
        <taxon>Actinopterygii</taxon>
        <taxon>Neopterygii</taxon>
        <taxon>Teleostei</taxon>
        <taxon>Ostariophysi</taxon>
        <taxon>Cypriniformes</taxon>
        <taxon>Cyprinidae</taxon>
        <taxon>Labeoninae</taxon>
        <taxon>Labeonini</taxon>
        <taxon>Labeo</taxon>
    </lineage>
</organism>
<name>A0A498P0W8_LABRO</name>
<dbReference type="InterPro" id="IPR006703">
    <property type="entry name" value="G_AIG1"/>
</dbReference>
<evidence type="ECO:0000313" key="6">
    <source>
        <dbReference type="EMBL" id="RXN37821.1"/>
    </source>
</evidence>
<evidence type="ECO:0000256" key="1">
    <source>
        <dbReference type="ARBA" id="ARBA00008535"/>
    </source>
</evidence>
<gene>
    <name evidence="6" type="ORF">ROHU_001693</name>
</gene>
<feature type="region of interest" description="Disordered" evidence="4">
    <location>
        <begin position="90"/>
        <end position="119"/>
    </location>
</feature>
<comment type="similarity">
    <text evidence="1">Belongs to the TRAFAC class TrmE-Era-EngA-EngB-Septin-like GTPase superfamily. AIG1/Toc34/Toc159-like paraseptin GTPase family. IAN subfamily.</text>
</comment>
<dbReference type="EMBL" id="QBIY01005403">
    <property type="protein sequence ID" value="RXN37821.1"/>
    <property type="molecule type" value="Genomic_DNA"/>
</dbReference>
<dbReference type="PANTHER" id="PTHR10903:SF170">
    <property type="entry name" value="GTPASE IMAP FAMILY MEMBER 7"/>
    <property type="match status" value="1"/>
</dbReference>
<dbReference type="GO" id="GO:0005525">
    <property type="term" value="F:GTP binding"/>
    <property type="evidence" value="ECO:0007669"/>
    <property type="project" value="UniProtKB-KW"/>
</dbReference>
<evidence type="ECO:0000259" key="5">
    <source>
        <dbReference type="Pfam" id="PF04548"/>
    </source>
</evidence>
<keyword evidence="3" id="KW-0342">GTP-binding</keyword>
<keyword evidence="2" id="KW-0547">Nucleotide-binding</keyword>
<proteinExistence type="inferred from homology"/>
<keyword evidence="7" id="KW-1185">Reference proteome</keyword>
<dbReference type="InterPro" id="IPR027417">
    <property type="entry name" value="P-loop_NTPase"/>
</dbReference>
<evidence type="ECO:0000256" key="2">
    <source>
        <dbReference type="ARBA" id="ARBA00022741"/>
    </source>
</evidence>
<evidence type="ECO:0000256" key="3">
    <source>
        <dbReference type="ARBA" id="ARBA00023134"/>
    </source>
</evidence>
<accession>A0A498P0W8</accession>
<dbReference type="PANTHER" id="PTHR10903">
    <property type="entry name" value="GTPASE, IMAP FAMILY MEMBER-RELATED"/>
    <property type="match status" value="1"/>
</dbReference>
<dbReference type="AlphaFoldDB" id="A0A498P0W8"/>
<evidence type="ECO:0000313" key="7">
    <source>
        <dbReference type="Proteomes" id="UP000290572"/>
    </source>
</evidence>
<comment type="caution">
    <text evidence="6">The sequence shown here is derived from an EMBL/GenBank/DDBJ whole genome shotgun (WGS) entry which is preliminary data.</text>
</comment>
<evidence type="ECO:0000256" key="4">
    <source>
        <dbReference type="SAM" id="MobiDB-lite"/>
    </source>
</evidence>
<reference evidence="6 7" key="1">
    <citation type="submission" date="2018-03" db="EMBL/GenBank/DDBJ databases">
        <title>Draft genome sequence of Rohu Carp (Labeo rohita).</title>
        <authorList>
            <person name="Das P."/>
            <person name="Kushwaha B."/>
            <person name="Joshi C.G."/>
            <person name="Kumar D."/>
            <person name="Nagpure N.S."/>
            <person name="Sahoo L."/>
            <person name="Das S.P."/>
            <person name="Bit A."/>
            <person name="Patnaik S."/>
            <person name="Meher P.K."/>
            <person name="Jayasankar P."/>
            <person name="Koringa P.G."/>
            <person name="Patel N.V."/>
            <person name="Hinsu A.T."/>
            <person name="Kumar R."/>
            <person name="Pandey M."/>
            <person name="Agarwal S."/>
            <person name="Srivastava S."/>
            <person name="Singh M."/>
            <person name="Iquebal M.A."/>
            <person name="Jaiswal S."/>
            <person name="Angadi U.B."/>
            <person name="Kumar N."/>
            <person name="Raza M."/>
            <person name="Shah T.M."/>
            <person name="Rai A."/>
            <person name="Jena J.K."/>
        </authorList>
    </citation>
    <scope>NUCLEOTIDE SEQUENCE [LARGE SCALE GENOMIC DNA]</scope>
    <source>
        <strain evidence="6">DASCIFA01</strain>
        <tissue evidence="6">Testis</tissue>
    </source>
</reference>